<dbReference type="OrthoDB" id="8888710at2"/>
<dbReference type="EMBL" id="MDHN01000041">
    <property type="protein sequence ID" value="OFC69170.1"/>
    <property type="molecule type" value="Genomic_DNA"/>
</dbReference>
<keyword evidence="2" id="KW-1185">Reference proteome</keyword>
<sequence>MSTPTVLNNVDHKDLKVDTRPSAFTGYQVNRTRIYASEVSELHKEFPLVFHKDSESGDIQIHAILGLSKDENLFLDDNGWITRYVPALLGRGPFSIAYRESDDAAPQPFICVDTDDPRINETEGEPVFMPMGGESGYLSYVKRALQTIEAGTQYNKTLFALVEEMELLEHVNIEVKLSNVEQVNFSNYYTINQDKLSQLSGEALARLSQFGMLGPLYFIVSSLANFQRLIDLKNAKSSLL</sequence>
<dbReference type="STRING" id="1656094.BFC18_20805"/>
<gene>
    <name evidence="1" type="ORF">BFC18_20805</name>
</gene>
<dbReference type="RefSeq" id="WP_070127388.1">
    <property type="nucleotide sequence ID" value="NZ_MDHN01000041.1"/>
</dbReference>
<evidence type="ECO:0000313" key="2">
    <source>
        <dbReference type="Proteomes" id="UP000175691"/>
    </source>
</evidence>
<dbReference type="AlphaFoldDB" id="A0A1E7Z6N6"/>
<evidence type="ECO:0000313" key="1">
    <source>
        <dbReference type="EMBL" id="OFC69170.1"/>
    </source>
</evidence>
<accession>A0A1E7Z6N6</accession>
<comment type="caution">
    <text evidence="1">The sequence shown here is derived from an EMBL/GenBank/DDBJ whole genome shotgun (WGS) entry which is preliminary data.</text>
</comment>
<dbReference type="Pfam" id="PF07277">
    <property type="entry name" value="SapC"/>
    <property type="match status" value="1"/>
</dbReference>
<dbReference type="InterPro" id="IPR010836">
    <property type="entry name" value="SapC"/>
</dbReference>
<proteinExistence type="predicted"/>
<organism evidence="1 2">
    <name type="scientific">Alteromonas confluentis</name>
    <dbReference type="NCBI Taxonomy" id="1656094"/>
    <lineage>
        <taxon>Bacteria</taxon>
        <taxon>Pseudomonadati</taxon>
        <taxon>Pseudomonadota</taxon>
        <taxon>Gammaproteobacteria</taxon>
        <taxon>Alteromonadales</taxon>
        <taxon>Alteromonadaceae</taxon>
        <taxon>Alteromonas/Salinimonas group</taxon>
        <taxon>Alteromonas</taxon>
    </lineage>
</organism>
<protein>
    <submittedName>
        <fullName evidence="1">Peptide ABC transporter permease</fullName>
    </submittedName>
</protein>
<name>A0A1E7Z6N6_9ALTE</name>
<reference evidence="1 2" key="1">
    <citation type="submission" date="2016-08" db="EMBL/GenBank/DDBJ databases">
        <authorList>
            <person name="Seilhamer J.J."/>
        </authorList>
    </citation>
    <scope>NUCLEOTIDE SEQUENCE [LARGE SCALE GENOMIC DNA]</scope>
    <source>
        <strain evidence="1 2">KCTC 42603</strain>
    </source>
</reference>
<dbReference type="Proteomes" id="UP000175691">
    <property type="component" value="Unassembled WGS sequence"/>
</dbReference>